<evidence type="ECO:0000256" key="13">
    <source>
        <dbReference type="PIRSR" id="PIRSR602401-1"/>
    </source>
</evidence>
<evidence type="ECO:0000256" key="14">
    <source>
        <dbReference type="RuleBase" id="RU000461"/>
    </source>
</evidence>
<evidence type="ECO:0000313" key="16">
    <source>
        <dbReference type="Proteomes" id="UP000235965"/>
    </source>
</evidence>
<dbReference type="PRINTS" id="PR00463">
    <property type="entry name" value="EP450I"/>
</dbReference>
<keyword evidence="16" id="KW-1185">Reference proteome</keyword>
<keyword evidence="6 13" id="KW-0479">Metal-binding</keyword>
<name>A0A2J7PVE4_9NEOP</name>
<evidence type="ECO:0000256" key="7">
    <source>
        <dbReference type="ARBA" id="ARBA00022824"/>
    </source>
</evidence>
<dbReference type="GO" id="GO:0005506">
    <property type="term" value="F:iron ion binding"/>
    <property type="evidence" value="ECO:0007669"/>
    <property type="project" value="InterPro"/>
</dbReference>
<keyword evidence="11 14" id="KW-0503">Monooxygenase</keyword>
<dbReference type="OrthoDB" id="2789670at2759"/>
<protein>
    <submittedName>
        <fullName evidence="15">Cytochrome P450 6a2</fullName>
    </submittedName>
</protein>
<organism evidence="15 16">
    <name type="scientific">Cryptotermes secundus</name>
    <dbReference type="NCBI Taxonomy" id="105785"/>
    <lineage>
        <taxon>Eukaryota</taxon>
        <taxon>Metazoa</taxon>
        <taxon>Ecdysozoa</taxon>
        <taxon>Arthropoda</taxon>
        <taxon>Hexapoda</taxon>
        <taxon>Insecta</taxon>
        <taxon>Pterygota</taxon>
        <taxon>Neoptera</taxon>
        <taxon>Polyneoptera</taxon>
        <taxon>Dictyoptera</taxon>
        <taxon>Blattodea</taxon>
        <taxon>Blattoidea</taxon>
        <taxon>Termitoidae</taxon>
        <taxon>Kalotermitidae</taxon>
        <taxon>Cryptotermitinae</taxon>
        <taxon>Cryptotermes</taxon>
    </lineage>
</organism>
<dbReference type="InterPro" id="IPR002401">
    <property type="entry name" value="Cyt_P450_E_grp-I"/>
</dbReference>
<dbReference type="PROSITE" id="PS00086">
    <property type="entry name" value="CYTOCHROME_P450"/>
    <property type="match status" value="1"/>
</dbReference>
<evidence type="ECO:0000313" key="15">
    <source>
        <dbReference type="EMBL" id="PNF20299.1"/>
    </source>
</evidence>
<reference evidence="15 16" key="1">
    <citation type="submission" date="2017-12" db="EMBL/GenBank/DDBJ databases">
        <title>Hemimetabolous genomes reveal molecular basis of termite eusociality.</title>
        <authorList>
            <person name="Harrison M.C."/>
            <person name="Jongepier E."/>
            <person name="Robertson H.M."/>
            <person name="Arning N."/>
            <person name="Bitard-Feildel T."/>
            <person name="Chao H."/>
            <person name="Childers C.P."/>
            <person name="Dinh H."/>
            <person name="Doddapaneni H."/>
            <person name="Dugan S."/>
            <person name="Gowin J."/>
            <person name="Greiner C."/>
            <person name="Han Y."/>
            <person name="Hu H."/>
            <person name="Hughes D.S.T."/>
            <person name="Huylmans A.-K."/>
            <person name="Kemena C."/>
            <person name="Kremer L.P.M."/>
            <person name="Lee S.L."/>
            <person name="Lopez-Ezquerra A."/>
            <person name="Mallet L."/>
            <person name="Monroy-Kuhn J.M."/>
            <person name="Moser A."/>
            <person name="Murali S.C."/>
            <person name="Muzny D.M."/>
            <person name="Otani S."/>
            <person name="Piulachs M.-D."/>
            <person name="Poelchau M."/>
            <person name="Qu J."/>
            <person name="Schaub F."/>
            <person name="Wada-Katsumata A."/>
            <person name="Worley K.C."/>
            <person name="Xie Q."/>
            <person name="Ylla G."/>
            <person name="Poulsen M."/>
            <person name="Gibbs R.A."/>
            <person name="Schal C."/>
            <person name="Richards S."/>
            <person name="Belles X."/>
            <person name="Korb J."/>
            <person name="Bornberg-Bauer E."/>
        </authorList>
    </citation>
    <scope>NUCLEOTIDE SEQUENCE [LARGE SCALE GENOMIC DNA]</scope>
    <source>
        <tissue evidence="15">Whole body</tissue>
    </source>
</reference>
<dbReference type="AlphaFoldDB" id="A0A2J7PVE4"/>
<dbReference type="GO" id="GO:0004497">
    <property type="term" value="F:monooxygenase activity"/>
    <property type="evidence" value="ECO:0007669"/>
    <property type="project" value="UniProtKB-KW"/>
</dbReference>
<dbReference type="InterPro" id="IPR050476">
    <property type="entry name" value="Insect_CytP450_Detox"/>
</dbReference>
<gene>
    <name evidence="15" type="ORF">B7P43_G14393</name>
</gene>
<dbReference type="FunCoup" id="A0A2J7PVE4">
    <property type="interactions" value="15"/>
</dbReference>
<dbReference type="CDD" id="cd11056">
    <property type="entry name" value="CYP6-like"/>
    <property type="match status" value="1"/>
</dbReference>
<dbReference type="PRINTS" id="PR00385">
    <property type="entry name" value="P450"/>
</dbReference>
<dbReference type="PANTHER" id="PTHR24292:SF54">
    <property type="entry name" value="CYP9F3-RELATED"/>
    <property type="match status" value="1"/>
</dbReference>
<evidence type="ECO:0000256" key="2">
    <source>
        <dbReference type="ARBA" id="ARBA00004174"/>
    </source>
</evidence>
<evidence type="ECO:0000256" key="5">
    <source>
        <dbReference type="ARBA" id="ARBA00022617"/>
    </source>
</evidence>
<sequence>MGLLFETSPVEWLTMAIILFTSVWYYFKSEYSFWKKKGVRFISPVIPFGNIKDMILLRKATGEMLKVLYDEFPEEPFVGTYELTKPMLIIRDPELIKRVTVKDFSYFQDRGVPVNEELEPLGSHLLNLTGKKWRTLRSKLTPTFTSGKIKMMFHLMIECAEQLKDYLEKPAQNGEILEMKEAVAKYSTNVIGLCAFGLQFNAINESDSEFRRIGRRVFETSVIAAELRMLQSAYPSAMKIFPMKIVPDEVNKHVIRTVKEVMEYREKNNVSRNDFMQLLIELKNKGRVHDDEPVKSEDKLDRTSHKETETNVDFTETLLASQAFIFFLAGFETSSTTLSFCLHELALNPEVQERLREEIDSTLEKYEGKITYDAIHSMSYLDKVVDETLRKYPPIPVLLRVVTKPYVIPGSSVHLDVGMKVLVPIYALHHDPKYFPEPEVFNPENFSDERKAKRPHHAYLPFGDGPRVCIGLRFGLLQTKVGLTFLLSKFKFSVCEKTEVPLKLDPKAVITAVTTGIWLRINKRSDS</sequence>
<evidence type="ECO:0000256" key="9">
    <source>
        <dbReference type="ARBA" id="ARBA00023002"/>
    </source>
</evidence>
<proteinExistence type="inferred from homology"/>
<dbReference type="GO" id="GO:0020037">
    <property type="term" value="F:heme binding"/>
    <property type="evidence" value="ECO:0007669"/>
    <property type="project" value="InterPro"/>
</dbReference>
<keyword evidence="10 13" id="KW-0408">Iron</keyword>
<dbReference type="PANTHER" id="PTHR24292">
    <property type="entry name" value="CYTOCHROME P450"/>
    <property type="match status" value="1"/>
</dbReference>
<dbReference type="SUPFAM" id="SSF48264">
    <property type="entry name" value="Cytochrome P450"/>
    <property type="match status" value="1"/>
</dbReference>
<evidence type="ECO:0000256" key="12">
    <source>
        <dbReference type="ARBA" id="ARBA00023136"/>
    </source>
</evidence>
<accession>A0A2J7PVE4</accession>
<comment type="caution">
    <text evidence="15">The sequence shown here is derived from an EMBL/GenBank/DDBJ whole genome shotgun (WGS) entry which is preliminary data.</text>
</comment>
<dbReference type="Proteomes" id="UP000235965">
    <property type="component" value="Unassembled WGS sequence"/>
</dbReference>
<evidence type="ECO:0000256" key="8">
    <source>
        <dbReference type="ARBA" id="ARBA00022848"/>
    </source>
</evidence>
<evidence type="ECO:0000256" key="10">
    <source>
        <dbReference type="ARBA" id="ARBA00023004"/>
    </source>
</evidence>
<evidence type="ECO:0000256" key="4">
    <source>
        <dbReference type="ARBA" id="ARBA00010617"/>
    </source>
</evidence>
<evidence type="ECO:0000256" key="6">
    <source>
        <dbReference type="ARBA" id="ARBA00022723"/>
    </source>
</evidence>
<feature type="binding site" description="axial binding residue" evidence="13">
    <location>
        <position position="469"/>
    </location>
    <ligand>
        <name>heme</name>
        <dbReference type="ChEBI" id="CHEBI:30413"/>
    </ligand>
    <ligandPart>
        <name>Fe</name>
        <dbReference type="ChEBI" id="CHEBI:18248"/>
    </ligandPart>
</feature>
<dbReference type="InterPro" id="IPR017972">
    <property type="entry name" value="Cyt_P450_CS"/>
</dbReference>
<dbReference type="STRING" id="105785.A0A2J7PVE4"/>
<keyword evidence="5 13" id="KW-0349">Heme</keyword>
<evidence type="ECO:0000256" key="3">
    <source>
        <dbReference type="ARBA" id="ARBA00004406"/>
    </source>
</evidence>
<comment type="similarity">
    <text evidence="4 14">Belongs to the cytochrome P450 family.</text>
</comment>
<evidence type="ECO:0000256" key="1">
    <source>
        <dbReference type="ARBA" id="ARBA00001971"/>
    </source>
</evidence>
<comment type="cofactor">
    <cofactor evidence="1 13">
        <name>heme</name>
        <dbReference type="ChEBI" id="CHEBI:30413"/>
    </cofactor>
</comment>
<keyword evidence="12" id="KW-0472">Membrane</keyword>
<dbReference type="InParanoid" id="A0A2J7PVE4"/>
<dbReference type="FunFam" id="1.10.630.10:FF:000042">
    <property type="entry name" value="Cytochrome P450"/>
    <property type="match status" value="1"/>
</dbReference>
<keyword evidence="7" id="KW-0256">Endoplasmic reticulum</keyword>
<evidence type="ECO:0000256" key="11">
    <source>
        <dbReference type="ARBA" id="ARBA00023033"/>
    </source>
</evidence>
<dbReference type="GO" id="GO:0005789">
    <property type="term" value="C:endoplasmic reticulum membrane"/>
    <property type="evidence" value="ECO:0007669"/>
    <property type="project" value="UniProtKB-SubCell"/>
</dbReference>
<keyword evidence="9 14" id="KW-0560">Oxidoreductase</keyword>
<dbReference type="EMBL" id="NEVH01020964">
    <property type="protein sequence ID" value="PNF20299.1"/>
    <property type="molecule type" value="Genomic_DNA"/>
</dbReference>
<dbReference type="InterPro" id="IPR036396">
    <property type="entry name" value="Cyt_P450_sf"/>
</dbReference>
<dbReference type="Pfam" id="PF00067">
    <property type="entry name" value="p450"/>
    <property type="match status" value="1"/>
</dbReference>
<keyword evidence="8" id="KW-0492">Microsome</keyword>
<dbReference type="GO" id="GO:0016705">
    <property type="term" value="F:oxidoreductase activity, acting on paired donors, with incorporation or reduction of molecular oxygen"/>
    <property type="evidence" value="ECO:0007669"/>
    <property type="project" value="InterPro"/>
</dbReference>
<dbReference type="InterPro" id="IPR001128">
    <property type="entry name" value="Cyt_P450"/>
</dbReference>
<comment type="subcellular location">
    <subcellularLocation>
        <location evidence="3">Endoplasmic reticulum membrane</location>
        <topology evidence="3">Peripheral membrane protein</topology>
    </subcellularLocation>
    <subcellularLocation>
        <location evidence="2">Microsome membrane</location>
        <topology evidence="2">Peripheral membrane protein</topology>
    </subcellularLocation>
</comment>
<dbReference type="Gene3D" id="1.10.630.10">
    <property type="entry name" value="Cytochrome P450"/>
    <property type="match status" value="1"/>
</dbReference>